<dbReference type="Pfam" id="PF14520">
    <property type="entry name" value="HHH_5"/>
    <property type="match status" value="1"/>
</dbReference>
<dbReference type="PANTHER" id="PTHR14025">
    <property type="entry name" value="FANCONI ANEMIA GROUP M FANCM FAMILY MEMBER"/>
    <property type="match status" value="1"/>
</dbReference>
<evidence type="ECO:0000256" key="2">
    <source>
        <dbReference type="ARBA" id="ARBA00022763"/>
    </source>
</evidence>
<keyword evidence="4 11" id="KW-0347">Helicase</keyword>
<dbReference type="GO" id="GO:0006281">
    <property type="term" value="P:DNA repair"/>
    <property type="evidence" value="ECO:0007669"/>
    <property type="project" value="UniProtKB-KW"/>
</dbReference>
<dbReference type="SMART" id="SM00891">
    <property type="entry name" value="ERCC4"/>
    <property type="match status" value="1"/>
</dbReference>
<dbReference type="Gene3D" id="1.20.1320.20">
    <property type="entry name" value="hef helicase domain"/>
    <property type="match status" value="1"/>
</dbReference>
<dbReference type="GO" id="GO:0004518">
    <property type="term" value="F:nuclease activity"/>
    <property type="evidence" value="ECO:0007669"/>
    <property type="project" value="InterPro"/>
</dbReference>
<dbReference type="InterPro" id="IPR027417">
    <property type="entry name" value="P-loop_NTPase"/>
</dbReference>
<dbReference type="Gene3D" id="3.40.50.300">
    <property type="entry name" value="P-loop containing nucleotide triphosphate hydrolases"/>
    <property type="match status" value="2"/>
</dbReference>
<evidence type="ECO:0000256" key="3">
    <source>
        <dbReference type="ARBA" id="ARBA00022801"/>
    </source>
</evidence>
<dbReference type="InterPro" id="IPR011545">
    <property type="entry name" value="DEAD/DEAH_box_helicase_dom"/>
</dbReference>
<dbReference type="SUPFAM" id="SSF52540">
    <property type="entry name" value="P-loop containing nucleoside triphosphate hydrolases"/>
    <property type="match status" value="1"/>
</dbReference>
<feature type="domain" description="Helicase ATP-binding" evidence="9">
    <location>
        <begin position="41"/>
        <end position="208"/>
    </location>
</feature>
<keyword evidence="8" id="KW-0175">Coiled coil</keyword>
<protein>
    <submittedName>
        <fullName evidence="11">ERCC4-like helicase</fullName>
    </submittedName>
</protein>
<evidence type="ECO:0000256" key="1">
    <source>
        <dbReference type="ARBA" id="ARBA00022741"/>
    </source>
</evidence>
<keyword evidence="5" id="KW-0067">ATP-binding</keyword>
<dbReference type="NCBIfam" id="NF010337">
    <property type="entry name" value="PRK13766.1"/>
    <property type="match status" value="1"/>
</dbReference>
<proteinExistence type="predicted"/>
<feature type="domain" description="Helicase C-terminal" evidence="10">
    <location>
        <begin position="367"/>
        <end position="539"/>
    </location>
</feature>
<name>N0BKY7_9EURY</name>
<keyword evidence="2" id="KW-0227">DNA damage</keyword>
<evidence type="ECO:0000259" key="10">
    <source>
        <dbReference type="PROSITE" id="PS51194"/>
    </source>
</evidence>
<dbReference type="SUPFAM" id="SSF52980">
    <property type="entry name" value="Restriction endonuclease-like"/>
    <property type="match status" value="1"/>
</dbReference>
<feature type="coiled-coil region" evidence="8">
    <location>
        <begin position="644"/>
        <end position="671"/>
    </location>
</feature>
<dbReference type="InterPro" id="IPR006166">
    <property type="entry name" value="ERCC4_domain"/>
</dbReference>
<dbReference type="eggNOG" id="arCOG00872">
    <property type="taxonomic scope" value="Archaea"/>
</dbReference>
<evidence type="ECO:0000256" key="8">
    <source>
        <dbReference type="SAM" id="Coils"/>
    </source>
</evidence>
<dbReference type="Pfam" id="PF00271">
    <property type="entry name" value="Helicase_C"/>
    <property type="match status" value="1"/>
</dbReference>
<keyword evidence="12" id="KW-1185">Reference proteome</keyword>
<accession>N0BKY7</accession>
<dbReference type="OrthoDB" id="9764at2157"/>
<dbReference type="FunFam" id="3.40.50.300:FF:001992">
    <property type="entry name" value="ATP-dependent RNA helicase, putative"/>
    <property type="match status" value="1"/>
</dbReference>
<evidence type="ECO:0000256" key="6">
    <source>
        <dbReference type="ARBA" id="ARBA00023125"/>
    </source>
</evidence>
<gene>
    <name evidence="11" type="ORF">Asulf_00868</name>
</gene>
<dbReference type="GO" id="GO:0016787">
    <property type="term" value="F:hydrolase activity"/>
    <property type="evidence" value="ECO:0007669"/>
    <property type="project" value="UniProtKB-KW"/>
</dbReference>
<dbReference type="Gene3D" id="1.10.150.20">
    <property type="entry name" value="5' to 3' exonuclease, C-terminal subdomain"/>
    <property type="match status" value="1"/>
</dbReference>
<dbReference type="AlphaFoldDB" id="N0BKY7"/>
<dbReference type="Pfam" id="PF02732">
    <property type="entry name" value="ERCC4"/>
    <property type="match status" value="1"/>
</dbReference>
<evidence type="ECO:0000256" key="5">
    <source>
        <dbReference type="ARBA" id="ARBA00022840"/>
    </source>
</evidence>
<dbReference type="InterPro" id="IPR010994">
    <property type="entry name" value="RuvA_2-like"/>
</dbReference>
<dbReference type="SMART" id="SM00490">
    <property type="entry name" value="HELICc"/>
    <property type="match status" value="1"/>
</dbReference>
<evidence type="ECO:0000259" key="9">
    <source>
        <dbReference type="PROSITE" id="PS51192"/>
    </source>
</evidence>
<dbReference type="EMBL" id="CP005290">
    <property type="protein sequence ID" value="AGK60875.1"/>
    <property type="molecule type" value="Genomic_DNA"/>
</dbReference>
<evidence type="ECO:0000256" key="4">
    <source>
        <dbReference type="ARBA" id="ARBA00022806"/>
    </source>
</evidence>
<dbReference type="CDD" id="cd12089">
    <property type="entry name" value="Hef_ID"/>
    <property type="match status" value="1"/>
</dbReference>
<dbReference type="HOGENOM" id="CLU_002513_3_1_2"/>
<dbReference type="GO" id="GO:0140097">
    <property type="term" value="F:catalytic activity, acting on DNA"/>
    <property type="evidence" value="ECO:0007669"/>
    <property type="project" value="UniProtKB-ARBA"/>
</dbReference>
<dbReference type="InterPro" id="IPR003583">
    <property type="entry name" value="Hlx-hairpin-Hlx_DNA-bd_motif"/>
</dbReference>
<reference evidence="11 12" key="1">
    <citation type="journal article" date="2013" name="Genome Announc.">
        <title>Complete Genome Sequence of the Thermophilic and Facultatively Chemolithoautotrophic Sulfate Reducer Archaeoglobus sulfaticallidus Strain PM70-1T.</title>
        <authorList>
            <person name="Stokke R."/>
            <person name="Hocking W.P."/>
            <person name="Steinsbu B.O."/>
            <person name="Steen I.H."/>
        </authorList>
    </citation>
    <scope>NUCLEOTIDE SEQUENCE [LARGE SCALE GENOMIC DNA]</scope>
    <source>
        <strain evidence="11">PM70-1</strain>
    </source>
</reference>
<dbReference type="InterPro" id="IPR014001">
    <property type="entry name" value="Helicase_ATP-bd"/>
</dbReference>
<dbReference type="InterPro" id="IPR041755">
    <property type="entry name" value="Hef_ID"/>
</dbReference>
<dbReference type="GO" id="GO:0005524">
    <property type="term" value="F:ATP binding"/>
    <property type="evidence" value="ECO:0007669"/>
    <property type="project" value="UniProtKB-KW"/>
</dbReference>
<keyword evidence="6" id="KW-0238">DNA-binding</keyword>
<dbReference type="PROSITE" id="PS51192">
    <property type="entry name" value="HELICASE_ATP_BIND_1"/>
    <property type="match status" value="1"/>
</dbReference>
<evidence type="ECO:0000256" key="7">
    <source>
        <dbReference type="ARBA" id="ARBA00023204"/>
    </source>
</evidence>
<dbReference type="CDD" id="cd20075">
    <property type="entry name" value="XPF_nuclease_XPF_arch"/>
    <property type="match status" value="1"/>
</dbReference>
<dbReference type="GO" id="GO:0003677">
    <property type="term" value="F:DNA binding"/>
    <property type="evidence" value="ECO:0007669"/>
    <property type="project" value="UniProtKB-KW"/>
</dbReference>
<dbReference type="Proteomes" id="UP000013307">
    <property type="component" value="Chromosome"/>
</dbReference>
<dbReference type="Gene3D" id="3.40.50.10130">
    <property type="match status" value="1"/>
</dbReference>
<evidence type="ECO:0000313" key="12">
    <source>
        <dbReference type="Proteomes" id="UP000013307"/>
    </source>
</evidence>
<sequence length="747" mass="85043">MSVIKKSKGELTLDFFTEKEYISHPLIREKAIERRAYQVSISATALLRNTLVVLPTGLGKTVIALYVIASRLLNYGGKALFLAPTKPLVEQHAEFLRKNLKIDADEIITLSGEIGPEKRAELYGMARIIVSTPQVIENDIIAGRLSLEDVVHITFDEAHRAVGNYSYVFIAKHYLETAKNPLILGITASPGSDIERIKEVVENLGIEEVEVRTEFDPDVKPYIHEKEIVWIKVDIPDELKDVREKFQKALEIRLKRLEKLGINVSYNTKRELLAIQESLQMMAMESKDPETFEAISLMAEVMKIVHGIELIETQGLDALKNYLKRLVKESKSKGGSKASRNLVSDPIFREVMFKAMKCTIDHPKLEKIKEVLKGLKDDMRAIVFCTYRDTAEVLVKELNRLENIRAARFVGQSSRIDDKGMRQKEQIEVVEKFRKGEFNVLVATSVGEEGLDIPATDLVIFYEAVPSEIRAIQRKGRTGRFRKGKIIVLIAKGTRDEAYYWSSLRKERLMYEQIYRVKEWLRSKATAEYKRPEESKEVVIYVDSREMKSGVVKELFKHAEIKIRNLEAADYVLSDRVGVERKTAEDFIDSITSADRNIFNQLLELKKSYQKPILIIEGELYGRIHPNAIRGAIAAIAVDLSIPIIQTKNEIETAEILLAIARREQKLLSREVAVHSGKTKMDLKEQQEYIVSSISNIGPVIARNLLKHFKTIERIATADVDELVKVPKVGVKTAKKIREILTTPYED</sequence>
<keyword evidence="3" id="KW-0378">Hydrolase</keyword>
<dbReference type="SUPFAM" id="SSF47781">
    <property type="entry name" value="RuvA domain 2-like"/>
    <property type="match status" value="1"/>
</dbReference>
<dbReference type="InterPro" id="IPR011335">
    <property type="entry name" value="Restrct_endonuc-II-like"/>
</dbReference>
<keyword evidence="7" id="KW-0234">DNA repair</keyword>
<keyword evidence="1" id="KW-0547">Nucleotide-binding</keyword>
<dbReference type="GO" id="GO:0004386">
    <property type="term" value="F:helicase activity"/>
    <property type="evidence" value="ECO:0007669"/>
    <property type="project" value="UniProtKB-KW"/>
</dbReference>
<dbReference type="STRING" id="387631.Asulf_00868"/>
<dbReference type="GeneID" id="15392509"/>
<dbReference type="PROSITE" id="PS51194">
    <property type="entry name" value="HELICASE_CTER"/>
    <property type="match status" value="1"/>
</dbReference>
<dbReference type="KEGG" id="ast:Asulf_00868"/>
<dbReference type="SMART" id="SM00278">
    <property type="entry name" value="HhH1"/>
    <property type="match status" value="2"/>
</dbReference>
<dbReference type="SMART" id="SM00487">
    <property type="entry name" value="DEXDc"/>
    <property type="match status" value="1"/>
</dbReference>
<organism evidence="11 12">
    <name type="scientific">Archaeoglobus sulfaticallidus PM70-1</name>
    <dbReference type="NCBI Taxonomy" id="387631"/>
    <lineage>
        <taxon>Archaea</taxon>
        <taxon>Methanobacteriati</taxon>
        <taxon>Methanobacteriota</taxon>
        <taxon>Archaeoglobi</taxon>
        <taxon>Archaeoglobales</taxon>
        <taxon>Archaeoglobaceae</taxon>
        <taxon>Archaeoglobus</taxon>
    </lineage>
</organism>
<dbReference type="InterPro" id="IPR001650">
    <property type="entry name" value="Helicase_C-like"/>
</dbReference>
<evidence type="ECO:0000313" key="11">
    <source>
        <dbReference type="EMBL" id="AGK60875.1"/>
    </source>
</evidence>
<dbReference type="Pfam" id="PF00270">
    <property type="entry name" value="DEAD"/>
    <property type="match status" value="1"/>
</dbReference>
<dbReference type="RefSeq" id="WP_015590473.1">
    <property type="nucleotide sequence ID" value="NC_021169.1"/>
</dbReference>
<dbReference type="Pfam" id="PF21210">
    <property type="entry name" value="RNA_helicase_helical"/>
    <property type="match status" value="1"/>
</dbReference>
<dbReference type="PANTHER" id="PTHR14025:SF20">
    <property type="entry name" value="FANCONI ANEMIA GROUP M PROTEIN"/>
    <property type="match status" value="1"/>
</dbReference>